<gene>
    <name evidence="2" type="ORF">K6T79_09690</name>
</gene>
<sequence>MTSPEPPDWYQIPREETGINARPPGDMSGTGQPPFNDLFTEQIGKVLAEIRQFFADWPAQIKAMIDTGIDWLQTVVGLELEWLRTLSHNVVDTVAAVFDVSSWVAFLDTAITSAANLVNQAFDTVFDWISSLLLGAVSFVESSCNLDLTWLRNLIGTATSWSKTNVDLTSQADFVDGVTNGGTTTNSLMGILFGPLFRIMHAGEVFGDTTWHAITTFTGSPSPAAWTAMVNAITASWNTFVDAVLSAWGSSKTHVDFPNPAEATEKALQNNPVTGWLFGGSGFGTALKKFSDALWDYLLGGNRYDGVTRTAWSKPAGAQLETAWRALWAQITGQPATSAPTPGTAGAQGLWNGISSNFIQSALTGIWEPLGNLGSLLIRAKNLVNALWDYAFGGSLYNGVAVTALSPTAGQNVSDAFNELMAQFGSDATAKTKGQIGSAVASSVLSGLFPTTSKFEDSFAWLGDMFQSGSKPSDPPADVLGTALNNAWEWFSGLMGWQTATETNQQNAQNFQISALTGSARNPTWVCRYPVGDVSYPESQNAFLNVYDSLGRQAPRAEYAANVGSEIPWQSMPGLWVIAAGIARGSYIGISNTAIMDTVGVLINRGTGTINNVFLEVFRENPDTSLTRIYNFDISSSLSTAGIFYVERTLSPGLVAQAGERYLVRVRNASTGTAQVSIQGLNPTSAMVQYGHRTNSSGDTNKTSYSSTEAAAVNVGAIAWTLLASQGQVATDQLYADDFNRSGMGALWFLQSTTSDQMGIAFGQASYAGLLDGSQHALYTRPLASDRMRVEGNLYNIISGTQEGLLLNCNRDLSQIVYLAVNNANARIYTGSATSLTQRASVSTTLNSVPWQFYYDPTTNTYTALKNGKSVGLSWADSSNLMQHGSLYRYGGLRISRGSLVNGGSIDNWLLKDWI</sequence>
<organism evidence="2 3">
    <name type="scientific">[Mycobacterium] crassicus</name>
    <dbReference type="NCBI Taxonomy" id="2872309"/>
    <lineage>
        <taxon>Bacteria</taxon>
        <taxon>Bacillati</taxon>
        <taxon>Actinomycetota</taxon>
        <taxon>Actinomycetes</taxon>
        <taxon>Mycobacteriales</taxon>
        <taxon>Mycobacteriaceae</taxon>
        <taxon>Mycolicibacter</taxon>
    </lineage>
</organism>
<keyword evidence="3" id="KW-1185">Reference proteome</keyword>
<name>A0ABU5XHF7_9MYCO</name>
<proteinExistence type="predicted"/>
<dbReference type="EMBL" id="JAYJJR010000005">
    <property type="protein sequence ID" value="MEB3021318.1"/>
    <property type="molecule type" value="Genomic_DNA"/>
</dbReference>
<accession>A0ABU5XHF7</accession>
<evidence type="ECO:0000256" key="1">
    <source>
        <dbReference type="SAM" id="MobiDB-lite"/>
    </source>
</evidence>
<dbReference type="Proteomes" id="UP001299596">
    <property type="component" value="Unassembled WGS sequence"/>
</dbReference>
<comment type="caution">
    <text evidence="2">The sequence shown here is derived from an EMBL/GenBank/DDBJ whole genome shotgun (WGS) entry which is preliminary data.</text>
</comment>
<reference evidence="2 3" key="1">
    <citation type="submission" date="2023-12" db="EMBL/GenBank/DDBJ databases">
        <title>Description of new species of Mycobacterium terrae complex isolated from sewage at the Sao Paulo Zoological Park Foundation in Brazil.</title>
        <authorList>
            <person name="Romagnoli C.L."/>
            <person name="Conceicao E.C."/>
            <person name="Machado E."/>
            <person name="Barreto L.B.P.F."/>
            <person name="Sharma A."/>
            <person name="Silva N.M."/>
            <person name="Marques L.E."/>
            <person name="Juliana M.A."/>
            <person name="Lourenco M.C.S."/>
            <person name="Digiampietri L.A."/>
            <person name="Suffys P.N."/>
            <person name="Viana-Niero C."/>
        </authorList>
    </citation>
    <scope>NUCLEOTIDE SEQUENCE [LARGE SCALE GENOMIC DNA]</scope>
    <source>
        <strain evidence="2 3">MYC098</strain>
    </source>
</reference>
<evidence type="ECO:0000313" key="2">
    <source>
        <dbReference type="EMBL" id="MEB3021318.1"/>
    </source>
</evidence>
<feature type="region of interest" description="Disordered" evidence="1">
    <location>
        <begin position="1"/>
        <end position="34"/>
    </location>
</feature>
<evidence type="ECO:0008006" key="4">
    <source>
        <dbReference type="Google" id="ProtNLM"/>
    </source>
</evidence>
<dbReference type="RefSeq" id="WP_225406300.1">
    <property type="nucleotide sequence ID" value="NZ_JAYJJR010000005.1"/>
</dbReference>
<evidence type="ECO:0000313" key="3">
    <source>
        <dbReference type="Proteomes" id="UP001299596"/>
    </source>
</evidence>
<protein>
    <recommendedName>
        <fullName evidence="4">Minor tail protein</fullName>
    </recommendedName>
</protein>